<evidence type="ECO:0000313" key="1">
    <source>
        <dbReference type="EMBL" id="GKX32358.1"/>
    </source>
</evidence>
<evidence type="ECO:0000313" key="2">
    <source>
        <dbReference type="Proteomes" id="UP001144256"/>
    </source>
</evidence>
<organism evidence="1 2">
    <name type="scientific">Vallitalea longa</name>
    <dbReference type="NCBI Taxonomy" id="2936439"/>
    <lineage>
        <taxon>Bacteria</taxon>
        <taxon>Bacillati</taxon>
        <taxon>Bacillota</taxon>
        <taxon>Clostridia</taxon>
        <taxon>Lachnospirales</taxon>
        <taxon>Vallitaleaceae</taxon>
        <taxon>Vallitalea</taxon>
    </lineage>
</organism>
<dbReference type="RefSeq" id="WP_281819853.1">
    <property type="nucleotide sequence ID" value="NZ_BRLB01000032.1"/>
</dbReference>
<dbReference type="Proteomes" id="UP001144256">
    <property type="component" value="Unassembled WGS sequence"/>
</dbReference>
<accession>A0A9W6DIC6</accession>
<sequence>MLKVHMSNGTKIKEVKIGKYTFYRVLIGSDNEQDISNIYFELINSYINFSTINIKPIVKKDNVEVQQIAVTADFEEPLQNVLKLVTEYNVK</sequence>
<proteinExistence type="predicted"/>
<protein>
    <submittedName>
        <fullName evidence="1">Uncharacterized protein</fullName>
    </submittedName>
</protein>
<dbReference type="EMBL" id="BRLB01000032">
    <property type="protein sequence ID" value="GKX32358.1"/>
    <property type="molecule type" value="Genomic_DNA"/>
</dbReference>
<keyword evidence="2" id="KW-1185">Reference proteome</keyword>
<reference evidence="1" key="1">
    <citation type="submission" date="2022-06" db="EMBL/GenBank/DDBJ databases">
        <title>Vallitalea longa sp. nov., an anaerobic bacterium isolated from marine sediment.</title>
        <authorList>
            <person name="Hirano S."/>
            <person name="Terahara T."/>
            <person name="Mori K."/>
            <person name="Hamada M."/>
            <person name="Matsumoto R."/>
            <person name="Kobayashi T."/>
        </authorList>
    </citation>
    <scope>NUCLEOTIDE SEQUENCE</scope>
    <source>
        <strain evidence="1">SH18-1</strain>
    </source>
</reference>
<name>A0A9W6DIC6_9FIRM</name>
<gene>
    <name evidence="1" type="ORF">SH1V18_48380</name>
</gene>
<comment type="caution">
    <text evidence="1">The sequence shown here is derived from an EMBL/GenBank/DDBJ whole genome shotgun (WGS) entry which is preliminary data.</text>
</comment>
<dbReference type="AlphaFoldDB" id="A0A9W6DIC6"/>